<dbReference type="Proteomes" id="UP000778970">
    <property type="component" value="Unassembled WGS sequence"/>
</dbReference>
<dbReference type="GO" id="GO:0043190">
    <property type="term" value="C:ATP-binding cassette (ABC) transporter complex"/>
    <property type="evidence" value="ECO:0007669"/>
    <property type="project" value="InterPro"/>
</dbReference>
<reference evidence="2" key="2">
    <citation type="journal article" date="2020" name="Microorganisms">
        <title>Osmotic Adaptation and Compatible Solute Biosynthesis of Phototrophic Bacteria as Revealed from Genome Analyses.</title>
        <authorList>
            <person name="Imhoff J.F."/>
            <person name="Rahn T."/>
            <person name="Kunzel S."/>
            <person name="Keller A."/>
            <person name="Neulinger S.C."/>
        </authorList>
    </citation>
    <scope>NUCLEOTIDE SEQUENCE</scope>
    <source>
        <strain evidence="2">DSM 9154</strain>
    </source>
</reference>
<proteinExistence type="predicted"/>
<evidence type="ECO:0000259" key="1">
    <source>
        <dbReference type="Pfam" id="PF04069"/>
    </source>
</evidence>
<dbReference type="SUPFAM" id="SSF53850">
    <property type="entry name" value="Periplasmic binding protein-like II"/>
    <property type="match status" value="1"/>
</dbReference>
<dbReference type="RefSeq" id="WP_081728604.1">
    <property type="nucleotide sequence ID" value="NZ_NRRE01000027.1"/>
</dbReference>
<reference evidence="2" key="1">
    <citation type="submission" date="2017-08" db="EMBL/GenBank/DDBJ databases">
        <authorList>
            <person name="Imhoff J.F."/>
            <person name="Rahn T."/>
            <person name="Kuenzel S."/>
            <person name="Neulinger S.C."/>
        </authorList>
    </citation>
    <scope>NUCLEOTIDE SEQUENCE</scope>
    <source>
        <strain evidence="2">DSM 9154</strain>
    </source>
</reference>
<gene>
    <name evidence="2" type="ORF">CKO21_14365</name>
</gene>
<dbReference type="Pfam" id="PF04069">
    <property type="entry name" value="OpuAC"/>
    <property type="match status" value="1"/>
</dbReference>
<dbReference type="AlphaFoldDB" id="A0A934V1X3"/>
<comment type="caution">
    <text evidence="2">The sequence shown here is derived from an EMBL/GenBank/DDBJ whole genome shotgun (WGS) entry which is preliminary data.</text>
</comment>
<dbReference type="Gene3D" id="3.40.190.10">
    <property type="entry name" value="Periplasmic binding protein-like II"/>
    <property type="match status" value="1"/>
</dbReference>
<evidence type="ECO:0000313" key="2">
    <source>
        <dbReference type="EMBL" id="MBK1698429.1"/>
    </source>
</evidence>
<dbReference type="Gene3D" id="3.40.190.120">
    <property type="entry name" value="Osmoprotection protein (prox), domain 2"/>
    <property type="match status" value="1"/>
</dbReference>
<protein>
    <recommendedName>
        <fullName evidence="1">ABC-type glycine betaine transport system substrate-binding domain-containing protein</fullName>
    </recommendedName>
</protein>
<name>A0A934V1X3_9PROT</name>
<dbReference type="EMBL" id="NRRE01000027">
    <property type="protein sequence ID" value="MBK1698429.1"/>
    <property type="molecule type" value="Genomic_DNA"/>
</dbReference>
<accession>A0A934V1X3</accession>
<organism evidence="2 3">
    <name type="scientific">Rhodovibrio salinarum</name>
    <dbReference type="NCBI Taxonomy" id="1087"/>
    <lineage>
        <taxon>Bacteria</taxon>
        <taxon>Pseudomonadati</taxon>
        <taxon>Pseudomonadota</taxon>
        <taxon>Alphaproteobacteria</taxon>
        <taxon>Rhodospirillales</taxon>
        <taxon>Rhodovibrionaceae</taxon>
        <taxon>Rhodovibrio</taxon>
    </lineage>
</organism>
<dbReference type="GO" id="GO:0022857">
    <property type="term" value="F:transmembrane transporter activity"/>
    <property type="evidence" value="ECO:0007669"/>
    <property type="project" value="InterPro"/>
</dbReference>
<sequence>MAMKANAMLRVLVGILLAATLLAGCAQRPSFRIGYLEGQPDSALMAELVAQTLKHAGARTVLTACSTPLACGRQLQAGDIDLLPEYSGTARAFFAGEPVSDGRLPAVQRALEDAGLAATPAFGFDAPYRLLMRSAQAETQAVATIADLSELERPRFAVPPGYMRQPGDGLFALARRYGLEITPEQVAELQAPSERVAKLLSDEVDVAVTRAPFVRQTSMTALSDPLDFYPRYQAAVVLGPAATARQAFIEEALKPLFGRVTDETVQPLLREQVLQGREAGPLASRLLVDLGVLDATGPSVRRPDMTVAVRGGAELGDLGGAALLTVRRAFPERPVQMVTRNDPAAALADGTAELAIVHTSDFFQLSWRGAYGGRDPRLEAITAVGRQPFLLLTRAGREAPERNPLTQRVGTQPGWTAGGKVAARILALASNQPAQRMTSGQLISALRAGELDAALLLLDEGAREALGTPANNDIQAADLSQWVIAPPFFLNAQRLPASAVPGSDGPIDTLSMQLVLAGPALQEATTGPVHGGPASTVGIQGRPVPLREAETLAAANDTTETLDPVLPSFRDRATRAEAARRDDRSNWLETGMILAALAYLAWAGSLLAHRQRPPV</sequence>
<dbReference type="PROSITE" id="PS51257">
    <property type="entry name" value="PROKAR_LIPOPROTEIN"/>
    <property type="match status" value="1"/>
</dbReference>
<dbReference type="InterPro" id="IPR007210">
    <property type="entry name" value="ABC_Gly_betaine_transp_sub-bd"/>
</dbReference>
<feature type="domain" description="ABC-type glycine betaine transport system substrate-binding" evidence="1">
    <location>
        <begin position="40"/>
        <end position="278"/>
    </location>
</feature>
<keyword evidence="3" id="KW-1185">Reference proteome</keyword>
<evidence type="ECO:0000313" key="3">
    <source>
        <dbReference type="Proteomes" id="UP000778970"/>
    </source>
</evidence>